<comment type="cofactor">
    <cofactor evidence="1 8">
        <name>Mg(2+)</name>
        <dbReference type="ChEBI" id="CHEBI:18420"/>
    </cofactor>
</comment>
<dbReference type="GO" id="GO:0016787">
    <property type="term" value="F:hydrolase activity"/>
    <property type="evidence" value="ECO:0007669"/>
    <property type="project" value="UniProtKB-KW"/>
</dbReference>
<keyword evidence="2 8" id="KW-1277">Toxin-antitoxin system</keyword>
<organism evidence="10 11">
    <name type="scientific">Candidatus Raymondbacteria bacterium RIFOXYD12_FULL_49_13</name>
    <dbReference type="NCBI Taxonomy" id="1817890"/>
    <lineage>
        <taxon>Bacteria</taxon>
        <taxon>Raymondiibacteriota</taxon>
    </lineage>
</organism>
<dbReference type="InterPro" id="IPR022907">
    <property type="entry name" value="VapC_family"/>
</dbReference>
<evidence type="ECO:0000259" key="9">
    <source>
        <dbReference type="SMART" id="SM00670"/>
    </source>
</evidence>
<reference evidence="10 11" key="1">
    <citation type="journal article" date="2016" name="Nat. Commun.">
        <title>Thousands of microbial genomes shed light on interconnected biogeochemical processes in an aquifer system.</title>
        <authorList>
            <person name="Anantharaman K."/>
            <person name="Brown C.T."/>
            <person name="Hug L.A."/>
            <person name="Sharon I."/>
            <person name="Castelle C.J."/>
            <person name="Probst A.J."/>
            <person name="Thomas B.C."/>
            <person name="Singh A."/>
            <person name="Wilkins M.J."/>
            <person name="Karaoz U."/>
            <person name="Brodie E.L."/>
            <person name="Williams K.H."/>
            <person name="Hubbard S.S."/>
            <person name="Banfield J.F."/>
        </authorList>
    </citation>
    <scope>NUCLEOTIDE SEQUENCE [LARGE SCALE GENOMIC DNA]</scope>
</reference>
<protein>
    <recommendedName>
        <fullName evidence="8">Ribonuclease VapC</fullName>
        <shortName evidence="8">RNase VapC</shortName>
        <ecNumber evidence="8">3.1.-.-</ecNumber>
    </recommendedName>
    <alternativeName>
        <fullName evidence="8">Toxin VapC</fullName>
    </alternativeName>
</protein>
<evidence type="ECO:0000313" key="10">
    <source>
        <dbReference type="EMBL" id="OGK03216.1"/>
    </source>
</evidence>
<dbReference type="AlphaFoldDB" id="A0A1F7F9M8"/>
<dbReference type="SMART" id="SM00670">
    <property type="entry name" value="PINc"/>
    <property type="match status" value="1"/>
</dbReference>
<dbReference type="Pfam" id="PF01850">
    <property type="entry name" value="PIN"/>
    <property type="match status" value="1"/>
</dbReference>
<evidence type="ECO:0000256" key="3">
    <source>
        <dbReference type="ARBA" id="ARBA00022722"/>
    </source>
</evidence>
<dbReference type="PANTHER" id="PTHR33653:SF1">
    <property type="entry name" value="RIBONUCLEASE VAPC2"/>
    <property type="match status" value="1"/>
</dbReference>
<dbReference type="SUPFAM" id="SSF88723">
    <property type="entry name" value="PIN domain-like"/>
    <property type="match status" value="1"/>
</dbReference>
<gene>
    <name evidence="8" type="primary">vapC</name>
    <name evidence="10" type="ORF">A2519_05160</name>
</gene>
<dbReference type="InterPro" id="IPR029060">
    <property type="entry name" value="PIN-like_dom_sf"/>
</dbReference>
<keyword evidence="3 8" id="KW-0540">Nuclease</keyword>
<accession>A0A1F7F9M8</accession>
<dbReference type="PANTHER" id="PTHR33653">
    <property type="entry name" value="RIBONUCLEASE VAPC2"/>
    <property type="match status" value="1"/>
</dbReference>
<dbReference type="InterPro" id="IPR050556">
    <property type="entry name" value="Type_II_TA_system_RNase"/>
</dbReference>
<evidence type="ECO:0000256" key="7">
    <source>
        <dbReference type="ARBA" id="ARBA00038093"/>
    </source>
</evidence>
<sequence length="137" mass="14863">MVKYLLDTNICIYLFKNQPASVAQKVSDLAIGDIVISSVTLAELEQGVERDPSLAPSRRKALDGMLEYIPVLDFNAKAAKAYGKLRSHSGHIGRHRFDALIAAHAISAGAILVTNNTADFKGIRGLEIVNWVTDTSI</sequence>
<evidence type="ECO:0000313" key="11">
    <source>
        <dbReference type="Proteomes" id="UP000179243"/>
    </source>
</evidence>
<dbReference type="GO" id="GO:0000287">
    <property type="term" value="F:magnesium ion binding"/>
    <property type="evidence" value="ECO:0007669"/>
    <property type="project" value="UniProtKB-UniRule"/>
</dbReference>
<evidence type="ECO:0000256" key="6">
    <source>
        <dbReference type="ARBA" id="ARBA00022842"/>
    </source>
</evidence>
<dbReference type="CDD" id="cd18736">
    <property type="entry name" value="PIN_CcVapC1-like"/>
    <property type="match status" value="1"/>
</dbReference>
<dbReference type="InterPro" id="IPR002716">
    <property type="entry name" value="PIN_dom"/>
</dbReference>
<dbReference type="Gene3D" id="3.40.50.1010">
    <property type="entry name" value="5'-nuclease"/>
    <property type="match status" value="1"/>
</dbReference>
<evidence type="ECO:0000256" key="4">
    <source>
        <dbReference type="ARBA" id="ARBA00022723"/>
    </source>
</evidence>
<feature type="binding site" evidence="8">
    <location>
        <position position="98"/>
    </location>
    <ligand>
        <name>Mg(2+)</name>
        <dbReference type="ChEBI" id="CHEBI:18420"/>
    </ligand>
</feature>
<keyword evidence="5 8" id="KW-0378">Hydrolase</keyword>
<evidence type="ECO:0000256" key="8">
    <source>
        <dbReference type="HAMAP-Rule" id="MF_00265"/>
    </source>
</evidence>
<dbReference type="EC" id="3.1.-.-" evidence="8"/>
<evidence type="ECO:0000256" key="1">
    <source>
        <dbReference type="ARBA" id="ARBA00001946"/>
    </source>
</evidence>
<evidence type="ECO:0000256" key="2">
    <source>
        <dbReference type="ARBA" id="ARBA00022649"/>
    </source>
</evidence>
<keyword evidence="8" id="KW-0800">Toxin</keyword>
<comment type="similarity">
    <text evidence="7 8">Belongs to the PINc/VapC protein family.</text>
</comment>
<dbReference type="GO" id="GO:0090729">
    <property type="term" value="F:toxin activity"/>
    <property type="evidence" value="ECO:0007669"/>
    <property type="project" value="UniProtKB-KW"/>
</dbReference>
<dbReference type="EMBL" id="MFYX01000094">
    <property type="protein sequence ID" value="OGK03216.1"/>
    <property type="molecule type" value="Genomic_DNA"/>
</dbReference>
<dbReference type="Proteomes" id="UP000179243">
    <property type="component" value="Unassembled WGS sequence"/>
</dbReference>
<feature type="binding site" evidence="8">
    <location>
        <position position="7"/>
    </location>
    <ligand>
        <name>Mg(2+)</name>
        <dbReference type="ChEBI" id="CHEBI:18420"/>
    </ligand>
</feature>
<dbReference type="GO" id="GO:0004540">
    <property type="term" value="F:RNA nuclease activity"/>
    <property type="evidence" value="ECO:0007669"/>
    <property type="project" value="InterPro"/>
</dbReference>
<proteinExistence type="inferred from homology"/>
<feature type="domain" description="PIN" evidence="9">
    <location>
        <begin position="2"/>
        <end position="121"/>
    </location>
</feature>
<dbReference type="HAMAP" id="MF_00265">
    <property type="entry name" value="VapC_Nob1"/>
    <property type="match status" value="1"/>
</dbReference>
<name>A0A1F7F9M8_UNCRA</name>
<comment type="caution">
    <text evidence="10">The sequence shown here is derived from an EMBL/GenBank/DDBJ whole genome shotgun (WGS) entry which is preliminary data.</text>
</comment>
<evidence type="ECO:0000256" key="5">
    <source>
        <dbReference type="ARBA" id="ARBA00022801"/>
    </source>
</evidence>
<keyword evidence="6 8" id="KW-0460">Magnesium</keyword>
<comment type="function">
    <text evidence="8">Toxic component of a toxin-antitoxin (TA) system. An RNase.</text>
</comment>
<keyword evidence="4 8" id="KW-0479">Metal-binding</keyword>